<dbReference type="PANTHER" id="PTHR24365:SF530">
    <property type="entry name" value="MSTPROX-RELATED"/>
    <property type="match status" value="1"/>
</dbReference>
<dbReference type="Pfam" id="PF13676">
    <property type="entry name" value="TIR_2"/>
    <property type="match status" value="1"/>
</dbReference>
<dbReference type="RefSeq" id="XP_013396456.1">
    <property type="nucleotide sequence ID" value="XM_013541002.1"/>
</dbReference>
<evidence type="ECO:0000256" key="5">
    <source>
        <dbReference type="ARBA" id="ARBA00023136"/>
    </source>
</evidence>
<name>A0A1S3IF25_LINAN</name>
<keyword evidence="7" id="KW-1185">Reference proteome</keyword>
<dbReference type="InParanoid" id="A0A1S3IF25"/>
<dbReference type="GO" id="GO:0007165">
    <property type="term" value="P:signal transduction"/>
    <property type="evidence" value="ECO:0007669"/>
    <property type="project" value="InterPro"/>
</dbReference>
<dbReference type="AlphaFoldDB" id="A0A1S3IF25"/>
<evidence type="ECO:0000259" key="6">
    <source>
        <dbReference type="PROSITE" id="PS50104"/>
    </source>
</evidence>
<dbReference type="STRING" id="7574.A0A1S3IF25"/>
<comment type="subcellular location">
    <subcellularLocation>
        <location evidence="1">Membrane</location>
    </subcellularLocation>
</comment>
<feature type="domain" description="TIR" evidence="6">
    <location>
        <begin position="54"/>
        <end position="181"/>
    </location>
</feature>
<keyword evidence="3" id="KW-0732">Signal</keyword>
<keyword evidence="5" id="KW-0472">Membrane</keyword>
<evidence type="ECO:0000256" key="4">
    <source>
        <dbReference type="ARBA" id="ARBA00022989"/>
    </source>
</evidence>
<evidence type="ECO:0000256" key="1">
    <source>
        <dbReference type="ARBA" id="ARBA00004370"/>
    </source>
</evidence>
<keyword evidence="4" id="KW-1133">Transmembrane helix</keyword>
<gene>
    <name evidence="8" type="primary">LOC106163419</name>
</gene>
<dbReference type="PROSITE" id="PS50104">
    <property type="entry name" value="TIR"/>
    <property type="match status" value="1"/>
</dbReference>
<proteinExistence type="predicted"/>
<dbReference type="InterPro" id="IPR035897">
    <property type="entry name" value="Toll_tir_struct_dom_sf"/>
</dbReference>
<dbReference type="Proteomes" id="UP000085678">
    <property type="component" value="Unplaced"/>
</dbReference>
<dbReference type="KEGG" id="lak:106163419"/>
<dbReference type="Gene3D" id="3.40.50.10140">
    <property type="entry name" value="Toll/interleukin-1 receptor homology (TIR) domain"/>
    <property type="match status" value="1"/>
</dbReference>
<organism evidence="7 8">
    <name type="scientific">Lingula anatina</name>
    <name type="common">Brachiopod</name>
    <name type="synonym">Lingula unguis</name>
    <dbReference type="NCBI Taxonomy" id="7574"/>
    <lineage>
        <taxon>Eukaryota</taxon>
        <taxon>Metazoa</taxon>
        <taxon>Spiralia</taxon>
        <taxon>Lophotrochozoa</taxon>
        <taxon>Brachiopoda</taxon>
        <taxon>Linguliformea</taxon>
        <taxon>Lingulata</taxon>
        <taxon>Lingulida</taxon>
        <taxon>Linguloidea</taxon>
        <taxon>Lingulidae</taxon>
        <taxon>Lingula</taxon>
    </lineage>
</organism>
<evidence type="ECO:0000256" key="3">
    <source>
        <dbReference type="ARBA" id="ARBA00022729"/>
    </source>
</evidence>
<evidence type="ECO:0000256" key="2">
    <source>
        <dbReference type="ARBA" id="ARBA00022692"/>
    </source>
</evidence>
<dbReference type="SMART" id="SM00255">
    <property type="entry name" value="TIR"/>
    <property type="match status" value="1"/>
</dbReference>
<dbReference type="GeneID" id="106163419"/>
<evidence type="ECO:0000313" key="7">
    <source>
        <dbReference type="Proteomes" id="UP000085678"/>
    </source>
</evidence>
<keyword evidence="2" id="KW-0812">Transmembrane</keyword>
<dbReference type="GO" id="GO:0005886">
    <property type="term" value="C:plasma membrane"/>
    <property type="evidence" value="ECO:0007669"/>
    <property type="project" value="TreeGrafter"/>
</dbReference>
<dbReference type="PANTHER" id="PTHR24365">
    <property type="entry name" value="TOLL-LIKE RECEPTOR"/>
    <property type="match status" value="1"/>
</dbReference>
<reference evidence="8" key="1">
    <citation type="submission" date="2025-08" db="UniProtKB">
        <authorList>
            <consortium name="RefSeq"/>
        </authorList>
    </citation>
    <scope>IDENTIFICATION</scope>
    <source>
        <tissue evidence="8">Gonads</tissue>
    </source>
</reference>
<dbReference type="OrthoDB" id="6160824at2759"/>
<protein>
    <submittedName>
        <fullName evidence="8">Toll-like receptor 1</fullName>
    </submittedName>
</protein>
<sequence>MEVSDLSAGTDNLSLSEMKISLSDDIATPKVTNDTEKSLEECDATEPIGVLYRDKYRAFLTHSDIDAEFVESVMDTLEKRGISCCYSKKDFRPGTSTVSCINEAMDRSKFVICFLSKDFLTSPWCKHEREMALHKAAETSEDIIVPILMDASLEDLPMNMRRLTHIRYEDIDFEKKLFFSLGFQEGNSRPTYDDLEAANAKLNTEL</sequence>
<accession>A0A1S3IF25</accession>
<dbReference type="SUPFAM" id="SSF52200">
    <property type="entry name" value="Toll/Interleukin receptor TIR domain"/>
    <property type="match status" value="1"/>
</dbReference>
<evidence type="ECO:0000313" key="8">
    <source>
        <dbReference type="RefSeq" id="XP_013396456.1"/>
    </source>
</evidence>
<dbReference type="InterPro" id="IPR000157">
    <property type="entry name" value="TIR_dom"/>
</dbReference>
<dbReference type="GO" id="GO:0038023">
    <property type="term" value="F:signaling receptor activity"/>
    <property type="evidence" value="ECO:0007669"/>
    <property type="project" value="TreeGrafter"/>
</dbReference>